<dbReference type="EMBL" id="FNHP01000005">
    <property type="protein sequence ID" value="SDM37874.1"/>
    <property type="molecule type" value="Genomic_DNA"/>
</dbReference>
<reference evidence="2" key="1">
    <citation type="submission" date="2016-10" db="EMBL/GenBank/DDBJ databases">
        <authorList>
            <person name="Varghese N."/>
            <person name="Submissions S."/>
        </authorList>
    </citation>
    <scope>NUCLEOTIDE SEQUENCE [LARGE SCALE GENOMIC DNA]</scope>
    <source>
        <strain evidence="2">EPL6</strain>
    </source>
</reference>
<keyword evidence="2" id="KW-1185">Reference proteome</keyword>
<dbReference type="Proteomes" id="UP000198552">
    <property type="component" value="Unassembled WGS sequence"/>
</dbReference>
<organism evidence="1 2">
    <name type="scientific">Oryzisolibacter propanilivorax</name>
    <dbReference type="NCBI Taxonomy" id="1527607"/>
    <lineage>
        <taxon>Bacteria</taxon>
        <taxon>Pseudomonadati</taxon>
        <taxon>Pseudomonadota</taxon>
        <taxon>Betaproteobacteria</taxon>
        <taxon>Burkholderiales</taxon>
        <taxon>Comamonadaceae</taxon>
        <taxon>Oryzisolibacter</taxon>
    </lineage>
</organism>
<evidence type="ECO:0000313" key="2">
    <source>
        <dbReference type="Proteomes" id="UP000198552"/>
    </source>
</evidence>
<protein>
    <submittedName>
        <fullName evidence="1">Uncharacterized protein</fullName>
    </submittedName>
</protein>
<sequence>MPRPLLLLTLTLLLLLRGLLGDAMALAQAPADVQAAPAQLTAMQHASGSHDQHAAMPAAAHCTGDAAGDCAHTGHVACASCGLCHIAACTLPAPQATPVLRAAPPPVAASARFASAGVARATRPPIA</sequence>
<accession>A0A1G9SR88</accession>
<dbReference type="RefSeq" id="WP_091569309.1">
    <property type="nucleotide sequence ID" value="NZ_FNHP01000005.1"/>
</dbReference>
<evidence type="ECO:0000313" key="1">
    <source>
        <dbReference type="EMBL" id="SDM37874.1"/>
    </source>
</evidence>
<dbReference type="AlphaFoldDB" id="A0A1G9SR88"/>
<proteinExistence type="predicted"/>
<gene>
    <name evidence="1" type="ORF">SAMN05428957_10593</name>
</gene>
<dbReference type="STRING" id="1527607.SAMN05428957_10593"/>
<name>A0A1G9SR88_9BURK</name>